<sequence length="137" mass="15959">MKVRTEWAYNLERTIFSIVKARAENSLKNKYPKIRFTNEEEADGNAIFPTVLIQSVQPLEKVADLEKINIDTVLYTTQVTITTNKSRNEALNIAYEIADKFKQMAFTLNPMPFVRKENKVYTATFRASRTFDWNDII</sequence>
<protein>
    <submittedName>
        <fullName evidence="1">Uncharacterized protein</fullName>
    </submittedName>
</protein>
<reference evidence="1" key="1">
    <citation type="journal article" date="2021" name="Proc. Natl. Acad. Sci. U.S.A.">
        <title>A Catalog of Tens of Thousands of Viruses from Human Metagenomes Reveals Hidden Associations with Chronic Diseases.</title>
        <authorList>
            <person name="Tisza M.J."/>
            <person name="Buck C.B."/>
        </authorList>
    </citation>
    <scope>NUCLEOTIDE SEQUENCE</scope>
    <source>
        <strain evidence="1">CtLTC15</strain>
    </source>
</reference>
<proteinExistence type="predicted"/>
<organism evidence="1">
    <name type="scientific">virus sp. ctLTC15</name>
    <dbReference type="NCBI Taxonomy" id="2826801"/>
    <lineage>
        <taxon>Viruses</taxon>
    </lineage>
</organism>
<dbReference type="EMBL" id="BK015839">
    <property type="protein sequence ID" value="DAE27469.1"/>
    <property type="molecule type" value="Genomic_DNA"/>
</dbReference>
<accession>A0A8S5R8U6</accession>
<evidence type="ECO:0000313" key="1">
    <source>
        <dbReference type="EMBL" id="DAE27469.1"/>
    </source>
</evidence>
<name>A0A8S5R8U6_9VIRU</name>